<keyword evidence="1" id="KW-0732">Signal</keyword>
<dbReference type="RefSeq" id="WP_089407143.1">
    <property type="nucleotide sequence ID" value="NZ_FZOU01000001.1"/>
</dbReference>
<dbReference type="InterPro" id="IPR036514">
    <property type="entry name" value="SGNH_hydro_sf"/>
</dbReference>
<evidence type="ECO:0000259" key="2">
    <source>
        <dbReference type="Pfam" id="PF13472"/>
    </source>
</evidence>
<reference evidence="3 4" key="1">
    <citation type="submission" date="2017-06" db="EMBL/GenBank/DDBJ databases">
        <authorList>
            <person name="Kim H.J."/>
            <person name="Triplett B.A."/>
        </authorList>
    </citation>
    <scope>NUCLEOTIDE SEQUENCE [LARGE SCALE GENOMIC DNA]</scope>
    <source>
        <strain evidence="3 4">DSM 18704</strain>
    </source>
</reference>
<dbReference type="CDD" id="cd01830">
    <property type="entry name" value="XynE_like"/>
    <property type="match status" value="1"/>
</dbReference>
<feature type="chain" id="PRO_5012737617" evidence="1">
    <location>
        <begin position="22"/>
        <end position="401"/>
    </location>
</feature>
<dbReference type="EMBL" id="FZOU01000001">
    <property type="protein sequence ID" value="SNS41542.1"/>
    <property type="molecule type" value="Genomic_DNA"/>
</dbReference>
<dbReference type="InterPro" id="IPR053140">
    <property type="entry name" value="GDSL_Rv0518-like"/>
</dbReference>
<dbReference type="SUPFAM" id="SSF52266">
    <property type="entry name" value="SGNH hydrolase"/>
    <property type="match status" value="1"/>
</dbReference>
<organism evidence="3 4">
    <name type="scientific">Granulicella rosea</name>
    <dbReference type="NCBI Taxonomy" id="474952"/>
    <lineage>
        <taxon>Bacteria</taxon>
        <taxon>Pseudomonadati</taxon>
        <taxon>Acidobacteriota</taxon>
        <taxon>Terriglobia</taxon>
        <taxon>Terriglobales</taxon>
        <taxon>Acidobacteriaceae</taxon>
        <taxon>Granulicella</taxon>
    </lineage>
</organism>
<dbReference type="AlphaFoldDB" id="A0A239ECB8"/>
<accession>A0A239ECB8</accession>
<dbReference type="OrthoDB" id="1828825at2"/>
<evidence type="ECO:0000256" key="1">
    <source>
        <dbReference type="SAM" id="SignalP"/>
    </source>
</evidence>
<proteinExistence type="predicted"/>
<name>A0A239ECB8_9BACT</name>
<evidence type="ECO:0000313" key="3">
    <source>
        <dbReference type="EMBL" id="SNS41542.1"/>
    </source>
</evidence>
<dbReference type="Pfam" id="PF13472">
    <property type="entry name" value="Lipase_GDSL_2"/>
    <property type="match status" value="1"/>
</dbReference>
<feature type="signal peptide" evidence="1">
    <location>
        <begin position="1"/>
        <end position="21"/>
    </location>
</feature>
<gene>
    <name evidence="3" type="ORF">SAMN05421770_101875</name>
</gene>
<evidence type="ECO:0000313" key="4">
    <source>
        <dbReference type="Proteomes" id="UP000198356"/>
    </source>
</evidence>
<dbReference type="PANTHER" id="PTHR43784:SF2">
    <property type="entry name" value="GDSL-LIKE LIPASE_ACYLHYDROLASE, PUTATIVE (AFU_ORTHOLOGUE AFUA_2G00820)-RELATED"/>
    <property type="match status" value="1"/>
</dbReference>
<dbReference type="Proteomes" id="UP000198356">
    <property type="component" value="Unassembled WGS sequence"/>
</dbReference>
<dbReference type="Gene3D" id="3.40.50.1110">
    <property type="entry name" value="SGNH hydrolase"/>
    <property type="match status" value="1"/>
</dbReference>
<dbReference type="PANTHER" id="PTHR43784">
    <property type="entry name" value="GDSL-LIKE LIPASE/ACYLHYDROLASE, PUTATIVE (AFU_ORTHOLOGUE AFUA_2G00820)-RELATED"/>
    <property type="match status" value="1"/>
</dbReference>
<protein>
    <submittedName>
        <fullName evidence="3">Lysophospholipase L1</fullName>
    </submittedName>
</protein>
<sequence length="401" mass="43809">MKKALSALIALALLSPLPSLAQNWVGTWAAAPLNWSSVVTPNLSIGSEALTVRQVVHVSLGGRKVRLALSNEFGHSPLLISDVHFQEHDSKDSIIPESDHKVTFSGKAAITIPEGEFVTSDPVDFALENSSDVDISFFVPKRPVTSMTMHPLSRETTYISSGNEVTSISLTSPTTIQHWYFLKNVQVEAPKESFAIVAVGDSITDGFASTADKNRRWTDDLATRLLASPETRHIAVLNEGISGNRLLKPDTGPALLDRLHRDTLSAPGVKYIVLLIGINDIGRTAKPHNPNDPVTIAELLEGYSQVIHRAHADGIKVIGATLTPYTHANYASHEGERMRQALNTFIRQPDNFDGVIDFDKVVRDPNHLDEILPAYNDGDHLHPNDAGYQAMADAVDLSLFR</sequence>
<keyword evidence="4" id="KW-1185">Reference proteome</keyword>
<dbReference type="GO" id="GO:0016788">
    <property type="term" value="F:hydrolase activity, acting on ester bonds"/>
    <property type="evidence" value="ECO:0007669"/>
    <property type="project" value="UniProtKB-ARBA"/>
</dbReference>
<dbReference type="InterPro" id="IPR013830">
    <property type="entry name" value="SGNH_hydro"/>
</dbReference>
<feature type="domain" description="SGNH hydrolase-type esterase" evidence="2">
    <location>
        <begin position="198"/>
        <end position="390"/>
    </location>
</feature>